<evidence type="ECO:0000256" key="2">
    <source>
        <dbReference type="ARBA" id="ARBA00010704"/>
    </source>
</evidence>
<comment type="similarity">
    <text evidence="2">Belongs to the VPS35L family.</text>
</comment>
<comment type="subcellular location">
    <subcellularLocation>
        <location evidence="1">Endosome</location>
    </subcellularLocation>
</comment>
<dbReference type="PANTHER" id="PTHR13673">
    <property type="entry name" value="ESOPHAGEAL CANCER ASSOCIATED PROTEIN"/>
    <property type="match status" value="1"/>
</dbReference>
<feature type="compositionally biased region" description="Polar residues" evidence="6">
    <location>
        <begin position="56"/>
        <end position="65"/>
    </location>
</feature>
<dbReference type="Pfam" id="PF03635">
    <property type="entry name" value="Vps35"/>
    <property type="match status" value="1"/>
</dbReference>
<dbReference type="Proteomes" id="UP000816034">
    <property type="component" value="Unassembled WGS sequence"/>
</dbReference>
<dbReference type="AlphaFoldDB" id="A0AA88H3F5"/>
<evidence type="ECO:0000256" key="5">
    <source>
        <dbReference type="ARBA" id="ARBA00022927"/>
    </source>
</evidence>
<keyword evidence="3" id="KW-0813">Transport</keyword>
<evidence type="ECO:0000313" key="7">
    <source>
        <dbReference type="EMBL" id="KAG2392291.1"/>
    </source>
</evidence>
<evidence type="ECO:0000256" key="1">
    <source>
        <dbReference type="ARBA" id="ARBA00004177"/>
    </source>
</evidence>
<keyword evidence="4" id="KW-0967">Endosome</keyword>
<reference evidence="7 8" key="1">
    <citation type="journal article" date="2018" name="BMC Genomics">
        <title>The genome of Naegleria lovaniensis, the basis for a comparative approach to unravel pathogenicity factors of the human pathogenic amoeba N. fowleri.</title>
        <authorList>
            <person name="Liechti N."/>
            <person name="Schurch N."/>
            <person name="Bruggmann R."/>
            <person name="Wittwer M."/>
        </authorList>
    </citation>
    <scope>NUCLEOTIDE SEQUENCE [LARGE SCALE GENOMIC DNA]</scope>
    <source>
        <strain evidence="7 8">ATCC 30569</strain>
    </source>
</reference>
<dbReference type="EMBL" id="PYSW02000005">
    <property type="protein sequence ID" value="KAG2392291.1"/>
    <property type="molecule type" value="Genomic_DNA"/>
</dbReference>
<dbReference type="InterPro" id="IPR005378">
    <property type="entry name" value="Vps35"/>
</dbReference>
<gene>
    <name evidence="7" type="ORF">C9374_012543</name>
</gene>
<dbReference type="GO" id="GO:0015031">
    <property type="term" value="P:protein transport"/>
    <property type="evidence" value="ECO:0007669"/>
    <property type="project" value="UniProtKB-KW"/>
</dbReference>
<dbReference type="GO" id="GO:0005768">
    <property type="term" value="C:endosome"/>
    <property type="evidence" value="ECO:0007669"/>
    <property type="project" value="UniProtKB-SubCell"/>
</dbReference>
<evidence type="ECO:0000313" key="8">
    <source>
        <dbReference type="Proteomes" id="UP000816034"/>
    </source>
</evidence>
<dbReference type="GeneID" id="68104997"/>
<dbReference type="GO" id="GO:0005829">
    <property type="term" value="C:cytosol"/>
    <property type="evidence" value="ECO:0007669"/>
    <property type="project" value="GOC"/>
</dbReference>
<dbReference type="GO" id="GO:0030906">
    <property type="term" value="C:retromer, cargo-selective complex"/>
    <property type="evidence" value="ECO:0007669"/>
    <property type="project" value="InterPro"/>
</dbReference>
<dbReference type="PANTHER" id="PTHR13673:SF0">
    <property type="entry name" value="VPS35 ENDOSOMAL PROTEIN-SORTING FACTOR-LIKE"/>
    <property type="match status" value="1"/>
</dbReference>
<keyword evidence="5" id="KW-0653">Protein transport</keyword>
<dbReference type="GO" id="GO:0032456">
    <property type="term" value="P:endocytic recycling"/>
    <property type="evidence" value="ECO:0007669"/>
    <property type="project" value="InterPro"/>
</dbReference>
<keyword evidence="8" id="KW-1185">Reference proteome</keyword>
<dbReference type="InterPro" id="IPR029705">
    <property type="entry name" value="VPS35L"/>
</dbReference>
<accession>A0AA88H3F5</accession>
<evidence type="ECO:0000256" key="4">
    <source>
        <dbReference type="ARBA" id="ARBA00022753"/>
    </source>
</evidence>
<comment type="caution">
    <text evidence="7">The sequence shown here is derived from an EMBL/GenBank/DDBJ whole genome shotgun (WGS) entry which is preliminary data.</text>
</comment>
<sequence>MSKFEWKPKIRNYKTEEIDINNNDASGTVKLGNVQTADHPLSNKKKNNAVKVVMTSNSNTSSDPLSGSDPLRGGSSSPYVDPLSARMDHQPSLIITGQLNRQIGSRQKAGYLNWAYKKQKYLKKYTTDKNIPIISNIMEEEEGKVIKLEDRLKMRLDELDREEKEQDTQYMAQKDYLRHLEKLNEELKDAWNVQNDRVKSLKIVIKCSKILGRNTVPQFYPSMFVLVSEVLDTFGKLIYKRIAEKNSKTDPITGKVISKLPKNFTVHDVTEDAKEVCRNWHYKVASIRELLGRVYLEMTILSSYKFLYEGDQRLKKDLVRLAKEIRGIGDPLIANYARCYLARKGFELLPDEKDYLMILFDDFVYTQQQFEEEHFQKFLNKTGINRGQYMDLLAPPLDWILEVLGKDAGEPLFHKVLDRYQKEGKSSAIFLNSIISSFEAHLVSQAASILIYEIKQCDDSLPKHQLFKSLGEQFCVCPPEDSHKLELLNEIWKFVTAMKDIKDYISVVEVFIEFVCKSFTLKEVNILMKDLLNHLKSSGLTTFETVEEEIQNILLTVLENTGDFIKVFNLQQFLPLFDMLSTTRKVQVSKGMLKAFAKRKSATAADPVVISSLFDLAITVHDSVNALSEEFEKEEVCEALVGFVNGIDFGMALEKQLNFFTDCRRSFSMFDRINEALVIKTLNMIAKTYKFVKAQHTSKTSSFVKACVSFCHITIPSLSNLFKRTKLFVLSGQYAVMNNLLPQANALFKIAIETITNIPRIETLPDNTVVDNTEELVSMICWISSCFVSVPGHPEQGPFYLMRGLLNLIQEYNWGTGSDAKIRLFIYTLSTLSALSQQTLPYRYTGVSSNDELFMEDDDYKEQLIAIGNTIIEKAVEEILALGTDEDFSSKKKQALCAAELLNSIVFLSSLNNKLLDLIGKLYTLAKGDDKAFKIFAHVKNAVNTLANAERTQVIGYSSKDPIMKKQFKQDKQQFAIVCQVFGQ</sequence>
<organism evidence="7 8">
    <name type="scientific">Naegleria lovaniensis</name>
    <name type="common">Amoeba</name>
    <dbReference type="NCBI Taxonomy" id="51637"/>
    <lineage>
        <taxon>Eukaryota</taxon>
        <taxon>Discoba</taxon>
        <taxon>Heterolobosea</taxon>
        <taxon>Tetramitia</taxon>
        <taxon>Eutetramitia</taxon>
        <taxon>Vahlkampfiidae</taxon>
        <taxon>Naegleria</taxon>
    </lineage>
</organism>
<feature type="region of interest" description="Disordered" evidence="6">
    <location>
        <begin position="56"/>
        <end position="83"/>
    </location>
</feature>
<protein>
    <submittedName>
        <fullName evidence="7">Uncharacterized protein</fullName>
    </submittedName>
</protein>
<evidence type="ECO:0000256" key="3">
    <source>
        <dbReference type="ARBA" id="ARBA00022448"/>
    </source>
</evidence>
<proteinExistence type="inferred from homology"/>
<name>A0AA88H3F5_NAELO</name>
<evidence type="ECO:0000256" key="6">
    <source>
        <dbReference type="SAM" id="MobiDB-lite"/>
    </source>
</evidence>
<dbReference type="RefSeq" id="XP_044554185.1">
    <property type="nucleotide sequence ID" value="XM_044688321.1"/>
</dbReference>
<dbReference type="GO" id="GO:0042147">
    <property type="term" value="P:retrograde transport, endosome to Golgi"/>
    <property type="evidence" value="ECO:0007669"/>
    <property type="project" value="InterPro"/>
</dbReference>